<dbReference type="Gene3D" id="3.80.10.10">
    <property type="entry name" value="Ribonuclease Inhibitor"/>
    <property type="match status" value="1"/>
</dbReference>
<name>A0A022QUH5_ERYGU</name>
<keyword evidence="3" id="KW-1185">Reference proteome</keyword>
<reference evidence="2 3" key="1">
    <citation type="journal article" date="2013" name="Proc. Natl. Acad. Sci. U.S.A.">
        <title>Fine-scale variation in meiotic recombination in Mimulus inferred from population shotgun sequencing.</title>
        <authorList>
            <person name="Hellsten U."/>
            <person name="Wright K.M."/>
            <person name="Jenkins J."/>
            <person name="Shu S."/>
            <person name="Yuan Y."/>
            <person name="Wessler S.R."/>
            <person name="Schmutz J."/>
            <person name="Willis J.H."/>
            <person name="Rokhsar D.S."/>
        </authorList>
    </citation>
    <scope>NUCLEOTIDE SEQUENCE [LARGE SCALE GENOMIC DNA]</scope>
    <source>
        <strain evidence="3">cv. DUN x IM62</strain>
    </source>
</reference>
<dbReference type="Proteomes" id="UP000030748">
    <property type="component" value="Unassembled WGS sequence"/>
</dbReference>
<dbReference type="SUPFAM" id="SSF81383">
    <property type="entry name" value="F-box domain"/>
    <property type="match status" value="1"/>
</dbReference>
<dbReference type="PROSITE" id="PS50181">
    <property type="entry name" value="FBOX"/>
    <property type="match status" value="1"/>
</dbReference>
<dbReference type="InterPro" id="IPR032675">
    <property type="entry name" value="LRR_dom_sf"/>
</dbReference>
<dbReference type="Pfam" id="PF00646">
    <property type="entry name" value="F-box"/>
    <property type="match status" value="1"/>
</dbReference>
<evidence type="ECO:0000313" key="2">
    <source>
        <dbReference type="EMBL" id="EYU30180.1"/>
    </source>
</evidence>
<dbReference type="PANTHER" id="PTHR31639">
    <property type="entry name" value="F-BOX PROTEIN-LIKE"/>
    <property type="match status" value="1"/>
</dbReference>
<dbReference type="PANTHER" id="PTHR31639:SF42">
    <property type="entry name" value="OS02G0160200 PROTEIN"/>
    <property type="match status" value="1"/>
</dbReference>
<dbReference type="SUPFAM" id="SSF52047">
    <property type="entry name" value="RNI-like"/>
    <property type="match status" value="1"/>
</dbReference>
<sequence length="480" mass="55653">MDRISELPKHILQRILYFLSQEDAVRTSVLSKLWRNIWCTRPNLDFSDNTFKGNKRKFLSVLDTTLQRYCDQEDQGLCLEKFHLRISLDDPYQESVSLLEKWVPRFTTMGVKTFRLSVVSNNVHLDLSSVVFKAEPLKRLRLRSCNLGRDIPDNIPFVRLTQEILDKIISSCPLLTTMSFVDCRDLTSVKLETKLHKNLKRFTFHTTDECSVEIDDIPTLEKIDILGCKVHFHSHEFTNLEYLSLHSVEISSNSIEESDQVLCIDAPNVNYFEYMGNFTPSISFAPTSNKGRWSSNVRFYVQEVEDAQSCLVKLSKQLQALTNSEISLEIIQYSDDNIAHVGEDVLVLQGGGGDYKPVAVEHLKLNCIHVSSLPPFFNCLFCICRPKKITRRWWSTMQGELLIKREQKELIEYFCIIRERGIQDLEDLSIGILDNSRRKWKRLSLRGPISWESALLDVDRICIRLKWRESCESSSKLLEL</sequence>
<accession>A0A022QUH5</accession>
<protein>
    <recommendedName>
        <fullName evidence="1">F-box domain-containing protein</fullName>
    </recommendedName>
</protein>
<dbReference type="AlphaFoldDB" id="A0A022QUH5"/>
<dbReference type="InterPro" id="IPR036047">
    <property type="entry name" value="F-box-like_dom_sf"/>
</dbReference>
<organism evidence="2 3">
    <name type="scientific">Erythranthe guttata</name>
    <name type="common">Yellow monkey flower</name>
    <name type="synonym">Mimulus guttatus</name>
    <dbReference type="NCBI Taxonomy" id="4155"/>
    <lineage>
        <taxon>Eukaryota</taxon>
        <taxon>Viridiplantae</taxon>
        <taxon>Streptophyta</taxon>
        <taxon>Embryophyta</taxon>
        <taxon>Tracheophyta</taxon>
        <taxon>Spermatophyta</taxon>
        <taxon>Magnoliopsida</taxon>
        <taxon>eudicotyledons</taxon>
        <taxon>Gunneridae</taxon>
        <taxon>Pentapetalae</taxon>
        <taxon>asterids</taxon>
        <taxon>lamiids</taxon>
        <taxon>Lamiales</taxon>
        <taxon>Phrymaceae</taxon>
        <taxon>Erythranthe</taxon>
    </lineage>
</organism>
<evidence type="ECO:0000259" key="1">
    <source>
        <dbReference type="PROSITE" id="PS50181"/>
    </source>
</evidence>
<dbReference type="InterPro" id="IPR001810">
    <property type="entry name" value="F-box_dom"/>
</dbReference>
<proteinExistence type="predicted"/>
<evidence type="ECO:0000313" key="3">
    <source>
        <dbReference type="Proteomes" id="UP000030748"/>
    </source>
</evidence>
<dbReference type="EMBL" id="KI631110">
    <property type="protein sequence ID" value="EYU30180.1"/>
    <property type="molecule type" value="Genomic_DNA"/>
</dbReference>
<gene>
    <name evidence="2" type="ORF">MIMGU_mgv1a021107mg</name>
</gene>
<feature type="domain" description="F-box" evidence="1">
    <location>
        <begin position="1"/>
        <end position="37"/>
    </location>
</feature>
<dbReference type="CDD" id="cd22160">
    <property type="entry name" value="F-box_AtFBL13-like"/>
    <property type="match status" value="1"/>
</dbReference>
<dbReference type="InterPro" id="IPR053781">
    <property type="entry name" value="F-box_AtFBL13-like"/>
</dbReference>